<comment type="caution">
    <text evidence="2">The sequence shown here is derived from an EMBL/GenBank/DDBJ whole genome shotgun (WGS) entry which is preliminary data.</text>
</comment>
<name>A0A816XUX1_9BILA</name>
<proteinExistence type="predicted"/>
<feature type="domain" description="DUF6570" evidence="1">
    <location>
        <begin position="35"/>
        <end position="115"/>
    </location>
</feature>
<dbReference type="AlphaFoldDB" id="A0A816XUX1"/>
<dbReference type="Proteomes" id="UP000663824">
    <property type="component" value="Unassembled WGS sequence"/>
</dbReference>
<protein>
    <recommendedName>
        <fullName evidence="1">DUF6570 domain-containing protein</fullName>
    </recommendedName>
</protein>
<accession>A0A816XUX1</accession>
<dbReference type="Pfam" id="PF20209">
    <property type="entry name" value="DUF6570"/>
    <property type="match status" value="1"/>
</dbReference>
<evidence type="ECO:0000313" key="2">
    <source>
        <dbReference type="EMBL" id="CAF2151384.1"/>
    </source>
</evidence>
<dbReference type="EMBL" id="CAJNRE010017145">
    <property type="protein sequence ID" value="CAF2151384.1"/>
    <property type="molecule type" value="Genomic_DNA"/>
</dbReference>
<organism evidence="2 3">
    <name type="scientific">Rotaria magnacalcarata</name>
    <dbReference type="NCBI Taxonomy" id="392030"/>
    <lineage>
        <taxon>Eukaryota</taxon>
        <taxon>Metazoa</taxon>
        <taxon>Spiralia</taxon>
        <taxon>Gnathifera</taxon>
        <taxon>Rotifera</taxon>
        <taxon>Eurotatoria</taxon>
        <taxon>Bdelloidea</taxon>
        <taxon>Philodinida</taxon>
        <taxon>Philodinidae</taxon>
        <taxon>Rotaria</taxon>
    </lineage>
</organism>
<gene>
    <name evidence="2" type="ORF">MBJ925_LOCUS31283</name>
</gene>
<sequence>MIDLITKEQMLLYCPDSNESENKWICTLCSSKLKRKQMPSRGIMNNLQVSETPAELKKFNDLEKHLIALRLPFMKIVNLVSGKVSHKFAQKGTKGPLHIVPSDVEDTIMSLPRSEQPDEENENNNTATIDSEEISCKKLCTSVETTNDDHKNRLALGDIENCPNDSEEMNEDIDDIRAKYNIGTDSCIQSADFSDFVMQENNLHAVAPAEKNKLSALLSDNTIEALAFPHPFPDGRGSFDEQRLSKLGWKEYCKTLNAGQSSDDSQMKFLLGKDMIYRHFQSVRGSPQYWKQRLKDFFAMTRQLGCPTFFARLLRTNPVLTARIFERRFNNLMKLFIKGGSYSLGPVND</sequence>
<reference evidence="2" key="1">
    <citation type="submission" date="2021-02" db="EMBL/GenBank/DDBJ databases">
        <authorList>
            <person name="Nowell W R."/>
        </authorList>
    </citation>
    <scope>NUCLEOTIDE SEQUENCE</scope>
</reference>
<dbReference type="InterPro" id="IPR046700">
    <property type="entry name" value="DUF6570"/>
</dbReference>
<evidence type="ECO:0000259" key="1">
    <source>
        <dbReference type="Pfam" id="PF20209"/>
    </source>
</evidence>
<evidence type="ECO:0000313" key="3">
    <source>
        <dbReference type="Proteomes" id="UP000663824"/>
    </source>
</evidence>